<dbReference type="AlphaFoldDB" id="A0A060URM7"/>
<evidence type="ECO:0000313" key="1">
    <source>
        <dbReference type="EMBL" id="CDQ09229.1"/>
    </source>
</evidence>
<gene>
    <name evidence="2" type="ORF">AFERRI_10933</name>
    <name evidence="1" type="ORF">AFERRI_240063</name>
</gene>
<dbReference type="Proteomes" id="UP000193925">
    <property type="component" value="Chromosome AFERRI"/>
</dbReference>
<keyword evidence="3" id="KW-1185">Reference proteome</keyword>
<name>A0A060URM7_9PROT</name>
<evidence type="ECO:0000313" key="2">
    <source>
        <dbReference type="EMBL" id="SMH64899.1"/>
    </source>
</evidence>
<reference evidence="2 3" key="3">
    <citation type="submission" date="2017-03" db="EMBL/GenBank/DDBJ databases">
        <authorList>
            <person name="Regsiter A."/>
            <person name="William W."/>
        </authorList>
    </citation>
    <scope>NUCLEOTIDE SEQUENCE [LARGE SCALE GENOMIC DNA]</scope>
    <source>
        <strain evidence="2">PRJEB5721</strain>
    </source>
</reference>
<evidence type="ECO:0000313" key="3">
    <source>
        <dbReference type="Proteomes" id="UP000193925"/>
    </source>
</evidence>
<dbReference type="EMBL" id="LT841305">
    <property type="protein sequence ID" value="SMH64899.1"/>
    <property type="molecule type" value="Genomic_DNA"/>
</dbReference>
<reference evidence="1" key="2">
    <citation type="submission" date="2014-07" db="EMBL/GenBank/DDBJ databases">
        <title>Initial genome analysis of the psychrotolerant acidophile Acidithiobacillus ferrivorans CF27: insights into iron and sulfur oxidation pathways and into biofilm formation.</title>
        <authorList>
            <person name="Talla E."/>
            <person name="Hedrich S."/>
            <person name="Mangenot S."/>
            <person name="Ji B."/>
            <person name="Johnson D.B."/>
            <person name="Barbe V."/>
            <person name="Bonnefoy V."/>
        </authorList>
    </citation>
    <scope>NUCLEOTIDE SEQUENCE [LARGE SCALE GENOMIC DNA]</scope>
    <source>
        <strain evidence="1">CF27</strain>
    </source>
</reference>
<dbReference type="RefSeq" id="WP_035191640.1">
    <property type="nucleotide sequence ID" value="NZ_CCCS020000017.1"/>
</dbReference>
<reference evidence="1" key="1">
    <citation type="submission" date="2014-03" db="EMBL/GenBank/DDBJ databases">
        <authorList>
            <person name="Genoscope - CEA"/>
        </authorList>
    </citation>
    <scope>NUCLEOTIDE SEQUENCE [LARGE SCALE GENOMIC DNA]</scope>
    <source>
        <strain evidence="1">CF27</strain>
    </source>
</reference>
<sequence length="83" mass="9398">MYNEIQQRILQEYQDGEFANLCEPDATEEDLENCGDGLLIFVIHEVADSEDCDSVNEAYKRISRAENDLCDILKIIADGKEIG</sequence>
<organism evidence="1">
    <name type="scientific">Acidithiobacillus ferrivorans</name>
    <dbReference type="NCBI Taxonomy" id="160808"/>
    <lineage>
        <taxon>Bacteria</taxon>
        <taxon>Pseudomonadati</taxon>
        <taxon>Pseudomonadota</taxon>
        <taxon>Acidithiobacillia</taxon>
        <taxon>Acidithiobacillales</taxon>
        <taxon>Acidithiobacillaceae</taxon>
        <taxon>Acidithiobacillus</taxon>
    </lineage>
</organism>
<dbReference type="EMBL" id="CCCS020000017">
    <property type="protein sequence ID" value="CDQ09229.1"/>
    <property type="molecule type" value="Genomic_DNA"/>
</dbReference>
<protein>
    <submittedName>
        <fullName evidence="1">Uncharacterized protein</fullName>
    </submittedName>
</protein>
<proteinExistence type="predicted"/>
<accession>A0A060URM7</accession>